<dbReference type="OrthoDB" id="2535391at2759"/>
<dbReference type="AlphaFoldDB" id="A0A643CDG3"/>
<gene>
    <name evidence="2" type="ORF">E2I00_008829</name>
</gene>
<sequence length="163" mass="17794">MGSSARFLATAPSTKPSGPLFLPPDSSASERVESMEVDLTPSPRRKPCLNYSSTDTSQVRGHCACGSQMRAGVRREYQRNRPGRGRFWRPGAEGTPRNRMSGRHTITNAYTPDSRAKAANGKKSRPSSLGSSVLSPQRWKAVREAGTKKTRDTQGKSKVDTLT</sequence>
<comment type="caution">
    <text evidence="2">The sequence shown here is derived from an EMBL/GenBank/DDBJ whole genome shotgun (WGS) entry which is preliminary data.</text>
</comment>
<keyword evidence="3" id="KW-1185">Reference proteome</keyword>
<accession>A0A643CDG3</accession>
<dbReference type="EMBL" id="SGJD01001799">
    <property type="protein sequence ID" value="KAB0398239.1"/>
    <property type="molecule type" value="Genomic_DNA"/>
</dbReference>
<evidence type="ECO:0000313" key="2">
    <source>
        <dbReference type="EMBL" id="KAB0398239.1"/>
    </source>
</evidence>
<evidence type="ECO:0000313" key="3">
    <source>
        <dbReference type="Proteomes" id="UP000437017"/>
    </source>
</evidence>
<feature type="compositionally biased region" description="Low complexity" evidence="1">
    <location>
        <begin position="126"/>
        <end position="138"/>
    </location>
</feature>
<organism evidence="2 3">
    <name type="scientific">Balaenoptera physalus</name>
    <name type="common">Fin whale</name>
    <name type="synonym">Balaena physalus</name>
    <dbReference type="NCBI Taxonomy" id="9770"/>
    <lineage>
        <taxon>Eukaryota</taxon>
        <taxon>Metazoa</taxon>
        <taxon>Chordata</taxon>
        <taxon>Craniata</taxon>
        <taxon>Vertebrata</taxon>
        <taxon>Euteleostomi</taxon>
        <taxon>Mammalia</taxon>
        <taxon>Eutheria</taxon>
        <taxon>Laurasiatheria</taxon>
        <taxon>Artiodactyla</taxon>
        <taxon>Whippomorpha</taxon>
        <taxon>Cetacea</taxon>
        <taxon>Mysticeti</taxon>
        <taxon>Balaenopteridae</taxon>
        <taxon>Balaenoptera</taxon>
    </lineage>
</organism>
<feature type="region of interest" description="Disordered" evidence="1">
    <location>
        <begin position="77"/>
        <end position="163"/>
    </location>
</feature>
<feature type="region of interest" description="Disordered" evidence="1">
    <location>
        <begin position="1"/>
        <end position="59"/>
    </location>
</feature>
<evidence type="ECO:0000256" key="1">
    <source>
        <dbReference type="SAM" id="MobiDB-lite"/>
    </source>
</evidence>
<protein>
    <submittedName>
        <fullName evidence="2">Uncharacterized protein</fullName>
    </submittedName>
</protein>
<feature type="compositionally biased region" description="Polar residues" evidence="1">
    <location>
        <begin position="50"/>
        <end position="59"/>
    </location>
</feature>
<reference evidence="2 3" key="1">
    <citation type="journal article" date="2019" name="PLoS ONE">
        <title>Genomic analyses reveal an absence of contemporary introgressive admixture between fin whales and blue whales, despite known hybrids.</title>
        <authorList>
            <person name="Westbury M.V."/>
            <person name="Petersen B."/>
            <person name="Lorenzen E.D."/>
        </authorList>
    </citation>
    <scope>NUCLEOTIDE SEQUENCE [LARGE SCALE GENOMIC DNA]</scope>
    <source>
        <strain evidence="2">FinWhale-01</strain>
    </source>
</reference>
<dbReference type="Proteomes" id="UP000437017">
    <property type="component" value="Unassembled WGS sequence"/>
</dbReference>
<name>A0A643CDG3_BALPH</name>
<proteinExistence type="predicted"/>
<feature type="compositionally biased region" description="Basic and acidic residues" evidence="1">
    <location>
        <begin position="141"/>
        <end position="163"/>
    </location>
</feature>